<organism evidence="12 13">
    <name type="scientific">Bacterioplanes sanyensis</name>
    <dbReference type="NCBI Taxonomy" id="1249553"/>
    <lineage>
        <taxon>Bacteria</taxon>
        <taxon>Pseudomonadati</taxon>
        <taxon>Pseudomonadota</taxon>
        <taxon>Gammaproteobacteria</taxon>
        <taxon>Oceanospirillales</taxon>
        <taxon>Oceanospirillaceae</taxon>
        <taxon>Bacterioplanes</taxon>
    </lineage>
</organism>
<dbReference type="GO" id="GO:0010043">
    <property type="term" value="P:response to zinc ion"/>
    <property type="evidence" value="ECO:0007669"/>
    <property type="project" value="TreeGrafter"/>
</dbReference>
<keyword evidence="2" id="KW-1003">Cell membrane</keyword>
<evidence type="ECO:0000256" key="9">
    <source>
        <dbReference type="ARBA" id="ARBA00023065"/>
    </source>
</evidence>
<dbReference type="Gene3D" id="3.40.50.300">
    <property type="entry name" value="P-loop containing nucleotide triphosphate hydrolases"/>
    <property type="match status" value="1"/>
</dbReference>
<dbReference type="FunFam" id="3.40.50.300:FF:000392">
    <property type="entry name" value="Zinc import ATP-binding protein ZnuC"/>
    <property type="match status" value="1"/>
</dbReference>
<dbReference type="GO" id="GO:0016887">
    <property type="term" value="F:ATP hydrolysis activity"/>
    <property type="evidence" value="ECO:0007669"/>
    <property type="project" value="InterPro"/>
</dbReference>
<accession>A0A222FIJ4</accession>
<protein>
    <submittedName>
        <fullName evidence="12">Zinc ABC transporter ATP-binding protein ZnuC</fullName>
    </submittedName>
</protein>
<keyword evidence="10" id="KW-0472">Membrane</keyword>
<keyword evidence="5" id="KW-0862">Zinc</keyword>
<keyword evidence="1" id="KW-0813">Transport</keyword>
<dbReference type="PANTHER" id="PTHR42734:SF9">
    <property type="entry name" value="ZINC IMPORT ATP-BINDING PROTEIN ZNUC"/>
    <property type="match status" value="1"/>
</dbReference>
<evidence type="ECO:0000256" key="3">
    <source>
        <dbReference type="ARBA" id="ARBA00022519"/>
    </source>
</evidence>
<keyword evidence="6 12" id="KW-0067">ATP-binding</keyword>
<dbReference type="EMBL" id="CP022530">
    <property type="protein sequence ID" value="ASP38043.1"/>
    <property type="molecule type" value="Genomic_DNA"/>
</dbReference>
<dbReference type="Pfam" id="PF00005">
    <property type="entry name" value="ABC_tran"/>
    <property type="match status" value="1"/>
</dbReference>
<keyword evidence="13" id="KW-1185">Reference proteome</keyword>
<dbReference type="RefSeq" id="WP_094059242.1">
    <property type="nucleotide sequence ID" value="NZ_CP022530.1"/>
</dbReference>
<dbReference type="InterPro" id="IPR050153">
    <property type="entry name" value="Metal_Ion_Import_ABC"/>
</dbReference>
<dbReference type="InterPro" id="IPR003593">
    <property type="entry name" value="AAA+_ATPase"/>
</dbReference>
<dbReference type="PANTHER" id="PTHR42734">
    <property type="entry name" value="METAL TRANSPORT SYSTEM ATP-BINDING PROTEIN TM_0124-RELATED"/>
    <property type="match status" value="1"/>
</dbReference>
<dbReference type="AlphaFoldDB" id="A0A222FIJ4"/>
<keyword evidence="3" id="KW-0997">Cell inner membrane</keyword>
<dbReference type="InterPro" id="IPR003439">
    <property type="entry name" value="ABC_transporter-like_ATP-bd"/>
</dbReference>
<feature type="domain" description="ABC transporter" evidence="11">
    <location>
        <begin position="6"/>
        <end position="221"/>
    </location>
</feature>
<evidence type="ECO:0000259" key="11">
    <source>
        <dbReference type="PROSITE" id="PS50893"/>
    </source>
</evidence>
<evidence type="ECO:0000313" key="12">
    <source>
        <dbReference type="EMBL" id="ASP38043.1"/>
    </source>
</evidence>
<evidence type="ECO:0000256" key="10">
    <source>
        <dbReference type="ARBA" id="ARBA00023136"/>
    </source>
</evidence>
<dbReference type="InterPro" id="IPR017871">
    <property type="entry name" value="ABC_transporter-like_CS"/>
</dbReference>
<dbReference type="InterPro" id="IPR027417">
    <property type="entry name" value="P-loop_NTPase"/>
</dbReference>
<evidence type="ECO:0000256" key="8">
    <source>
        <dbReference type="ARBA" id="ARBA00022967"/>
    </source>
</evidence>
<evidence type="ECO:0000256" key="6">
    <source>
        <dbReference type="ARBA" id="ARBA00022840"/>
    </source>
</evidence>
<dbReference type="PROSITE" id="PS00211">
    <property type="entry name" value="ABC_TRANSPORTER_1"/>
    <property type="match status" value="1"/>
</dbReference>
<keyword evidence="4" id="KW-0547">Nucleotide-binding</keyword>
<proteinExistence type="predicted"/>
<dbReference type="NCBIfam" id="NF007090">
    <property type="entry name" value="PRK09544.1"/>
    <property type="match status" value="1"/>
</dbReference>
<dbReference type="Proteomes" id="UP000202440">
    <property type="component" value="Chromosome"/>
</dbReference>
<dbReference type="SUPFAM" id="SSF52540">
    <property type="entry name" value="P-loop containing nucleoside triphosphate hydrolases"/>
    <property type="match status" value="1"/>
</dbReference>
<sequence>MATELVRAEQLTLERQHKTVLDNISLSLSAGQILTLIGPNGCGKSTLVKVLLGLEKVDRGTVWRAPGLRIGYMPQRLQLDDRLPLTVGGFLALSRHAKPGDIEHWLERLNIRALQQQSVHRLSGGEWQRVLLARALLNRPQWLVLDEPVQGVDVQGQLELYELIPQLRDELGCAVVMVSHDLHLVMAATDEVVCLNGHVCCSGHPDQVSVDPAYLSLFGRQPAMAHYTHHHDHAHCLDGHVEPTRGGSV</sequence>
<evidence type="ECO:0000256" key="2">
    <source>
        <dbReference type="ARBA" id="ARBA00022475"/>
    </source>
</evidence>
<dbReference type="PROSITE" id="PS50893">
    <property type="entry name" value="ABC_TRANSPORTER_2"/>
    <property type="match status" value="1"/>
</dbReference>
<gene>
    <name evidence="12" type="ORF">CHH28_04815</name>
</gene>
<reference evidence="12 13" key="1">
    <citation type="submission" date="2017-07" db="EMBL/GenBank/DDBJ databases">
        <title>Annotated genome sequence of Bacterioplanes sanyensis isolated from Red Sea.</title>
        <authorList>
            <person name="Rehman Z.U."/>
        </authorList>
    </citation>
    <scope>NUCLEOTIDE SEQUENCE [LARGE SCALE GENOMIC DNA]</scope>
    <source>
        <strain evidence="12 13">NV9</strain>
    </source>
</reference>
<name>A0A222FIJ4_9GAMM</name>
<evidence type="ECO:0000256" key="1">
    <source>
        <dbReference type="ARBA" id="ARBA00022448"/>
    </source>
</evidence>
<evidence type="ECO:0000256" key="4">
    <source>
        <dbReference type="ARBA" id="ARBA00022741"/>
    </source>
</evidence>
<dbReference type="SMART" id="SM00382">
    <property type="entry name" value="AAA"/>
    <property type="match status" value="1"/>
</dbReference>
<evidence type="ECO:0000313" key="13">
    <source>
        <dbReference type="Proteomes" id="UP000202440"/>
    </source>
</evidence>
<dbReference type="OrthoDB" id="9780942at2"/>
<dbReference type="GO" id="GO:0005524">
    <property type="term" value="F:ATP binding"/>
    <property type="evidence" value="ECO:0007669"/>
    <property type="project" value="UniProtKB-KW"/>
</dbReference>
<keyword evidence="8" id="KW-1278">Translocase</keyword>
<keyword evidence="7" id="KW-0864">Zinc transport</keyword>
<dbReference type="GO" id="GO:0006829">
    <property type="term" value="P:zinc ion transport"/>
    <property type="evidence" value="ECO:0007669"/>
    <property type="project" value="UniProtKB-KW"/>
</dbReference>
<evidence type="ECO:0000256" key="7">
    <source>
        <dbReference type="ARBA" id="ARBA00022906"/>
    </source>
</evidence>
<keyword evidence="9" id="KW-0406">Ion transport</keyword>
<evidence type="ECO:0000256" key="5">
    <source>
        <dbReference type="ARBA" id="ARBA00022833"/>
    </source>
</evidence>
<dbReference type="KEGG" id="bsan:CHH28_04815"/>